<name>A0A6J4VS04_9BACT</name>
<dbReference type="Pfam" id="PF00072">
    <property type="entry name" value="Response_reg"/>
    <property type="match status" value="1"/>
</dbReference>
<keyword evidence="1 2" id="KW-0597">Phosphoprotein</keyword>
<proteinExistence type="predicted"/>
<evidence type="ECO:0000256" key="1">
    <source>
        <dbReference type="ARBA" id="ARBA00022553"/>
    </source>
</evidence>
<feature type="region of interest" description="Disordered" evidence="3">
    <location>
        <begin position="132"/>
        <end position="155"/>
    </location>
</feature>
<dbReference type="PANTHER" id="PTHR44591:SF3">
    <property type="entry name" value="RESPONSE REGULATORY DOMAIN-CONTAINING PROTEIN"/>
    <property type="match status" value="1"/>
</dbReference>
<evidence type="ECO:0000313" key="5">
    <source>
        <dbReference type="EMBL" id="CAA9586265.1"/>
    </source>
</evidence>
<dbReference type="PROSITE" id="PS50110">
    <property type="entry name" value="RESPONSE_REGULATORY"/>
    <property type="match status" value="1"/>
</dbReference>
<organism evidence="5">
    <name type="scientific">uncultured Thermomicrobiales bacterium</name>
    <dbReference type="NCBI Taxonomy" id="1645740"/>
    <lineage>
        <taxon>Bacteria</taxon>
        <taxon>Pseudomonadati</taxon>
        <taxon>Thermomicrobiota</taxon>
        <taxon>Thermomicrobia</taxon>
        <taxon>Thermomicrobiales</taxon>
        <taxon>environmental samples</taxon>
    </lineage>
</organism>
<evidence type="ECO:0000256" key="2">
    <source>
        <dbReference type="PROSITE-ProRule" id="PRU00169"/>
    </source>
</evidence>
<dbReference type="SUPFAM" id="SSF52172">
    <property type="entry name" value="CheY-like"/>
    <property type="match status" value="1"/>
</dbReference>
<dbReference type="InterPro" id="IPR011006">
    <property type="entry name" value="CheY-like_superfamily"/>
</dbReference>
<protein>
    <recommendedName>
        <fullName evidence="4">Response regulatory domain-containing protein</fullName>
    </recommendedName>
</protein>
<evidence type="ECO:0000259" key="4">
    <source>
        <dbReference type="PROSITE" id="PS50110"/>
    </source>
</evidence>
<dbReference type="Gene3D" id="3.40.50.2300">
    <property type="match status" value="1"/>
</dbReference>
<feature type="modified residue" description="4-aspartylphosphate" evidence="2">
    <location>
        <position position="56"/>
    </location>
</feature>
<feature type="domain" description="Response regulatory" evidence="4">
    <location>
        <begin position="7"/>
        <end position="121"/>
    </location>
</feature>
<dbReference type="EMBL" id="CADCWN010000311">
    <property type="protein sequence ID" value="CAA9586265.1"/>
    <property type="molecule type" value="Genomic_DNA"/>
</dbReference>
<dbReference type="AlphaFoldDB" id="A0A6J4VS04"/>
<reference evidence="5" key="1">
    <citation type="submission" date="2020-02" db="EMBL/GenBank/DDBJ databases">
        <authorList>
            <person name="Meier V. D."/>
        </authorList>
    </citation>
    <scope>NUCLEOTIDE SEQUENCE</scope>
    <source>
        <strain evidence="5">AVDCRST_MAG18</strain>
    </source>
</reference>
<dbReference type="SMART" id="SM00448">
    <property type="entry name" value="REC"/>
    <property type="match status" value="1"/>
</dbReference>
<sequence>MGERAKSILVVEDDAAIRSLLVDVLTDEGYSVRAAADGEEALALLGESLPALIILDQLMPRMDGAAFRAVQRARPDLAPIPTLLLSAVRDLPEQALALDLAATMPKPFSLDELLGLAGELIAAAERGAVTHADTLHPVPSGGPMPRGVAGDGRAS</sequence>
<dbReference type="GO" id="GO:0000160">
    <property type="term" value="P:phosphorelay signal transduction system"/>
    <property type="evidence" value="ECO:0007669"/>
    <property type="project" value="InterPro"/>
</dbReference>
<evidence type="ECO:0000256" key="3">
    <source>
        <dbReference type="SAM" id="MobiDB-lite"/>
    </source>
</evidence>
<gene>
    <name evidence="5" type="ORF">AVDCRST_MAG18-3888</name>
</gene>
<dbReference type="PANTHER" id="PTHR44591">
    <property type="entry name" value="STRESS RESPONSE REGULATOR PROTEIN 1"/>
    <property type="match status" value="1"/>
</dbReference>
<dbReference type="InterPro" id="IPR001789">
    <property type="entry name" value="Sig_transdc_resp-reg_receiver"/>
</dbReference>
<accession>A0A6J4VS04</accession>
<dbReference type="InterPro" id="IPR050595">
    <property type="entry name" value="Bact_response_regulator"/>
</dbReference>